<evidence type="ECO:0000313" key="1">
    <source>
        <dbReference type="EMBL" id="GAA3704405.1"/>
    </source>
</evidence>
<dbReference type="InterPro" id="IPR010265">
    <property type="entry name" value="Phage_lambda_TipM"/>
</dbReference>
<organism evidence="1 2">
    <name type="scientific">Oceanisphaera sediminis</name>
    <dbReference type="NCBI Taxonomy" id="981381"/>
    <lineage>
        <taxon>Bacteria</taxon>
        <taxon>Pseudomonadati</taxon>
        <taxon>Pseudomonadota</taxon>
        <taxon>Gammaproteobacteria</taxon>
        <taxon>Aeromonadales</taxon>
        <taxon>Aeromonadaceae</taxon>
        <taxon>Oceanisphaera</taxon>
    </lineage>
</organism>
<proteinExistence type="predicted"/>
<dbReference type="Proteomes" id="UP001501479">
    <property type="component" value="Unassembled WGS sequence"/>
</dbReference>
<dbReference type="EMBL" id="BAABDS010000010">
    <property type="protein sequence ID" value="GAA3704405.1"/>
    <property type="molecule type" value="Genomic_DNA"/>
</dbReference>
<keyword evidence="2" id="KW-1185">Reference proteome</keyword>
<gene>
    <name evidence="1" type="ORF">GCM10022421_09020</name>
</gene>
<accession>A0ABP7DHG6</accession>
<dbReference type="RefSeq" id="WP_344962835.1">
    <property type="nucleotide sequence ID" value="NZ_BAABDS010000010.1"/>
</dbReference>
<sequence>MDLFEFEPSSCEPSLQPRVKAVRFGDGYEQRQPGGLNHMLRRYSLEFSDRRADIDAIDEFLEAHGGVDAFRWLAPDTYREITVVCRQWAGPLKTNWRTLSCVFEEVPA</sequence>
<reference evidence="2" key="1">
    <citation type="journal article" date="2019" name="Int. J. Syst. Evol. Microbiol.">
        <title>The Global Catalogue of Microorganisms (GCM) 10K type strain sequencing project: providing services to taxonomists for standard genome sequencing and annotation.</title>
        <authorList>
            <consortium name="The Broad Institute Genomics Platform"/>
            <consortium name="The Broad Institute Genome Sequencing Center for Infectious Disease"/>
            <person name="Wu L."/>
            <person name="Ma J."/>
        </authorList>
    </citation>
    <scope>NUCLEOTIDE SEQUENCE [LARGE SCALE GENOMIC DNA]</scope>
    <source>
        <strain evidence="2">JCM 17329</strain>
    </source>
</reference>
<dbReference type="Pfam" id="PF05939">
    <property type="entry name" value="Phage_min_tail"/>
    <property type="match status" value="1"/>
</dbReference>
<protein>
    <submittedName>
        <fullName evidence="1">Phage tail protein</fullName>
    </submittedName>
</protein>
<comment type="caution">
    <text evidence="1">The sequence shown here is derived from an EMBL/GenBank/DDBJ whole genome shotgun (WGS) entry which is preliminary data.</text>
</comment>
<evidence type="ECO:0000313" key="2">
    <source>
        <dbReference type="Proteomes" id="UP001501479"/>
    </source>
</evidence>
<name>A0ABP7DHG6_9GAMM</name>